<evidence type="ECO:0000256" key="8">
    <source>
        <dbReference type="RuleBase" id="RU000481"/>
    </source>
</evidence>
<organism evidence="10 13">
    <name type="scientific">Bradyrhizobium zhengyangense</name>
    <dbReference type="NCBI Taxonomy" id="2911009"/>
    <lineage>
        <taxon>Bacteria</taxon>
        <taxon>Pseudomonadati</taxon>
        <taxon>Pseudomonadota</taxon>
        <taxon>Alphaproteobacteria</taxon>
        <taxon>Hyphomicrobiales</taxon>
        <taxon>Nitrobacteraceae</taxon>
        <taxon>Bradyrhizobium</taxon>
    </lineage>
</organism>
<sequence>MTNLNTRSRSKRVGKIQVDVSESMAQKAKLRVASGKRVISLAQGEPDFDTPEHVQEAAIAAIRAGETRYTINTGTIQLREAISRKLRRDNDLEYGVNQIVVAPGAKPSIYNAFAATLNDGDEVIIPAPYWVPMPDMVRLAGGQPVIVACGVESDFKMQPGQLQAAITPRTRWLLLNSPNNPSGSIYSKAELLSFAEILRRHPNVLALSDDIYEHIRFDGRPFYTLAQIAPDLRERILTVNGVSKAYAMTGWRIGYCAGPDWLIRDITRVLSQATGGACSIAQAAALAALEGPQDFLAQRVAVFHRRRDFVLPIIKAIPGLSAERPEGGFYIFVSCTDLIGKTTPAGGRISSDSVLCDYLLAEADIAVVQGAAYGLSPYFRISIASSDDDLRTAVAAIRSAVLALR</sequence>
<evidence type="ECO:0000259" key="9">
    <source>
        <dbReference type="Pfam" id="PF00155"/>
    </source>
</evidence>
<evidence type="ECO:0000256" key="7">
    <source>
        <dbReference type="ARBA" id="ARBA00049185"/>
    </source>
</evidence>
<dbReference type="InterPro" id="IPR015421">
    <property type="entry name" value="PyrdxlP-dep_Trfase_major"/>
</dbReference>
<evidence type="ECO:0000256" key="1">
    <source>
        <dbReference type="ARBA" id="ARBA00001933"/>
    </source>
</evidence>
<evidence type="ECO:0000313" key="10">
    <source>
        <dbReference type="EMBL" id="MCG2629398.1"/>
    </source>
</evidence>
<dbReference type="CDD" id="cd00609">
    <property type="entry name" value="AAT_like"/>
    <property type="match status" value="1"/>
</dbReference>
<dbReference type="Proteomes" id="UP001139054">
    <property type="component" value="Unassembled WGS sequence"/>
</dbReference>
<reference evidence="10" key="1">
    <citation type="submission" date="2022-01" db="EMBL/GenBank/DDBJ databases">
        <title>Genome sequnece data of strain Bradyrhizobium sp. nov.</title>
        <authorList>
            <person name="Zhang J."/>
        </authorList>
    </citation>
    <scope>NUCLEOTIDE SEQUENCE</scope>
    <source>
        <strain evidence="11">WYCCWR 12774</strain>
        <strain evidence="10">WYCCWR 13023</strain>
    </source>
</reference>
<dbReference type="RefSeq" id="WP_128929620.1">
    <property type="nucleotide sequence ID" value="NZ_JAKLTY010000014.1"/>
</dbReference>
<name>A0A9X1UBV7_9BRAD</name>
<keyword evidence="5 8" id="KW-0808">Transferase</keyword>
<accession>A0A9X1UBV7</accession>
<keyword evidence="12" id="KW-1185">Reference proteome</keyword>
<dbReference type="InterPro" id="IPR050596">
    <property type="entry name" value="AspAT/PAT-like"/>
</dbReference>
<evidence type="ECO:0000313" key="11">
    <source>
        <dbReference type="EMBL" id="MCG2670912.1"/>
    </source>
</evidence>
<dbReference type="FunFam" id="3.40.640.10:FF:000033">
    <property type="entry name" value="Aspartate aminotransferase"/>
    <property type="match status" value="1"/>
</dbReference>
<dbReference type="GO" id="GO:0004069">
    <property type="term" value="F:L-aspartate:2-oxoglutarate aminotransferase activity"/>
    <property type="evidence" value="ECO:0007669"/>
    <property type="project" value="UniProtKB-EC"/>
</dbReference>
<comment type="similarity">
    <text evidence="2 8">Belongs to the class-I pyridoxal-phosphate-dependent aminotransferase family.</text>
</comment>
<evidence type="ECO:0000256" key="6">
    <source>
        <dbReference type="ARBA" id="ARBA00022898"/>
    </source>
</evidence>
<keyword evidence="6" id="KW-0663">Pyridoxal phosphate</keyword>
<dbReference type="InterPro" id="IPR004838">
    <property type="entry name" value="NHTrfase_class1_PyrdxlP-BS"/>
</dbReference>
<evidence type="ECO:0000256" key="3">
    <source>
        <dbReference type="ARBA" id="ARBA00011738"/>
    </source>
</evidence>
<dbReference type="Proteomes" id="UP001139012">
    <property type="component" value="Unassembled WGS sequence"/>
</dbReference>
<dbReference type="EMBL" id="JAKLTY010000014">
    <property type="protein sequence ID" value="MCG2629398.1"/>
    <property type="molecule type" value="Genomic_DNA"/>
</dbReference>
<dbReference type="InterPro" id="IPR015422">
    <property type="entry name" value="PyrdxlP-dep_Trfase_small"/>
</dbReference>
<dbReference type="PANTHER" id="PTHR46383">
    <property type="entry name" value="ASPARTATE AMINOTRANSFERASE"/>
    <property type="match status" value="1"/>
</dbReference>
<dbReference type="Gene3D" id="3.90.1150.10">
    <property type="entry name" value="Aspartate Aminotransferase, domain 1"/>
    <property type="match status" value="1"/>
</dbReference>
<evidence type="ECO:0000313" key="12">
    <source>
        <dbReference type="Proteomes" id="UP001139012"/>
    </source>
</evidence>
<protein>
    <recommendedName>
        <fullName evidence="8">Aminotransferase</fullName>
        <ecNumber evidence="8">2.6.1.-</ecNumber>
    </recommendedName>
</protein>
<dbReference type="InterPro" id="IPR004839">
    <property type="entry name" value="Aminotransferase_I/II_large"/>
</dbReference>
<comment type="subunit">
    <text evidence="3">Homodimer.</text>
</comment>
<comment type="cofactor">
    <cofactor evidence="1 8">
        <name>pyridoxal 5'-phosphate</name>
        <dbReference type="ChEBI" id="CHEBI:597326"/>
    </cofactor>
</comment>
<keyword evidence="4 8" id="KW-0032">Aminotransferase</keyword>
<evidence type="ECO:0000256" key="2">
    <source>
        <dbReference type="ARBA" id="ARBA00007441"/>
    </source>
</evidence>
<dbReference type="SUPFAM" id="SSF53383">
    <property type="entry name" value="PLP-dependent transferases"/>
    <property type="match status" value="1"/>
</dbReference>
<dbReference type="Gene3D" id="3.40.640.10">
    <property type="entry name" value="Type I PLP-dependent aspartate aminotransferase-like (Major domain)"/>
    <property type="match status" value="1"/>
</dbReference>
<dbReference type="EC" id="2.6.1.-" evidence="8"/>
<evidence type="ECO:0000256" key="4">
    <source>
        <dbReference type="ARBA" id="ARBA00022576"/>
    </source>
</evidence>
<proteinExistence type="inferred from homology"/>
<dbReference type="PANTHER" id="PTHR46383:SF1">
    <property type="entry name" value="ASPARTATE AMINOTRANSFERASE"/>
    <property type="match status" value="1"/>
</dbReference>
<comment type="caution">
    <text evidence="10">The sequence shown here is derived from an EMBL/GenBank/DDBJ whole genome shotgun (WGS) entry which is preliminary data.</text>
</comment>
<comment type="catalytic activity">
    <reaction evidence="7">
        <text>L-aspartate + 2-oxoglutarate = oxaloacetate + L-glutamate</text>
        <dbReference type="Rhea" id="RHEA:21824"/>
        <dbReference type="ChEBI" id="CHEBI:16452"/>
        <dbReference type="ChEBI" id="CHEBI:16810"/>
        <dbReference type="ChEBI" id="CHEBI:29985"/>
        <dbReference type="ChEBI" id="CHEBI:29991"/>
        <dbReference type="EC" id="2.6.1.1"/>
    </reaction>
</comment>
<evidence type="ECO:0000313" key="13">
    <source>
        <dbReference type="Proteomes" id="UP001139054"/>
    </source>
</evidence>
<gene>
    <name evidence="11" type="ORF">L6637_28490</name>
    <name evidence="10" type="ORF">L6654_22435</name>
</gene>
<feature type="domain" description="Aminotransferase class I/classII large" evidence="9">
    <location>
        <begin position="37"/>
        <end position="397"/>
    </location>
</feature>
<evidence type="ECO:0000256" key="5">
    <source>
        <dbReference type="ARBA" id="ARBA00022679"/>
    </source>
</evidence>
<dbReference type="EMBL" id="JAKLUA010000011">
    <property type="protein sequence ID" value="MCG2670912.1"/>
    <property type="molecule type" value="Genomic_DNA"/>
</dbReference>
<dbReference type="PROSITE" id="PS00105">
    <property type="entry name" value="AA_TRANSFER_CLASS_1"/>
    <property type="match status" value="1"/>
</dbReference>
<dbReference type="GO" id="GO:0030170">
    <property type="term" value="F:pyridoxal phosphate binding"/>
    <property type="evidence" value="ECO:0007669"/>
    <property type="project" value="InterPro"/>
</dbReference>
<dbReference type="GO" id="GO:0006520">
    <property type="term" value="P:amino acid metabolic process"/>
    <property type="evidence" value="ECO:0007669"/>
    <property type="project" value="InterPro"/>
</dbReference>
<dbReference type="Pfam" id="PF00155">
    <property type="entry name" value="Aminotran_1_2"/>
    <property type="match status" value="1"/>
</dbReference>
<dbReference type="AlphaFoldDB" id="A0A9X1UBV7"/>
<dbReference type="InterPro" id="IPR015424">
    <property type="entry name" value="PyrdxlP-dep_Trfase"/>
</dbReference>